<dbReference type="InterPro" id="IPR049249">
    <property type="entry name" value="DUF6882"/>
</dbReference>
<keyword evidence="2" id="KW-1185">Reference proteome</keyword>
<reference evidence="1 2" key="1">
    <citation type="submission" date="2021-04" db="EMBL/GenBank/DDBJ databases">
        <title>Ruania sp. nov., isolated from sandy soil of mangrove forest.</title>
        <authorList>
            <person name="Ge X."/>
            <person name="Huang R."/>
            <person name="Liu W."/>
        </authorList>
    </citation>
    <scope>NUCLEOTIDE SEQUENCE [LARGE SCALE GENOMIC DNA]</scope>
    <source>
        <strain evidence="1 2">N2-46</strain>
    </source>
</reference>
<name>A0ABS7SDJ0_9MICO</name>
<gene>
    <name evidence="1" type="ORF">KCQ71_18405</name>
</gene>
<evidence type="ECO:0000313" key="1">
    <source>
        <dbReference type="EMBL" id="MBZ2198132.1"/>
    </source>
</evidence>
<sequence length="246" mass="26027">MTDAAPAPSIASLQDVIDDTYLFGLDRQRETMDLTQSDGPYGDKYSSGYRTDMTGGTITFVGTDEITVRAHFVGSAAPGPKSWLWGWENVNSFPEPVVARVAAVREFGQRFGITELTTAEVPLTAEPATVARRFAAAASLVAGPLPFVTFALENGTVLTFLVESPALEPIPASAIRAGSVLPEAASEGAISNWPRALRAYAQWRGFTVAEEGGAITLWAPNGHVEAKLDDQGRLTALSMSAGPTPA</sequence>
<dbReference type="EMBL" id="JAGSHT010000017">
    <property type="protein sequence ID" value="MBZ2198132.1"/>
    <property type="molecule type" value="Genomic_DNA"/>
</dbReference>
<organism evidence="1 2">
    <name type="scientific">Occultella gossypii</name>
    <dbReference type="NCBI Taxonomy" id="2800820"/>
    <lineage>
        <taxon>Bacteria</taxon>
        <taxon>Bacillati</taxon>
        <taxon>Actinomycetota</taxon>
        <taxon>Actinomycetes</taxon>
        <taxon>Micrococcales</taxon>
        <taxon>Ruaniaceae</taxon>
        <taxon>Occultella</taxon>
    </lineage>
</organism>
<dbReference type="RefSeq" id="WP_223408613.1">
    <property type="nucleotide sequence ID" value="NZ_JAGSHT010000017.1"/>
</dbReference>
<proteinExistence type="predicted"/>
<accession>A0ABS7SDJ0</accession>
<comment type="caution">
    <text evidence="1">The sequence shown here is derived from an EMBL/GenBank/DDBJ whole genome shotgun (WGS) entry which is preliminary data.</text>
</comment>
<dbReference type="Pfam" id="PF21813">
    <property type="entry name" value="DUF6882"/>
    <property type="match status" value="1"/>
</dbReference>
<dbReference type="Proteomes" id="UP000826651">
    <property type="component" value="Unassembled WGS sequence"/>
</dbReference>
<evidence type="ECO:0000313" key="2">
    <source>
        <dbReference type="Proteomes" id="UP000826651"/>
    </source>
</evidence>
<protein>
    <submittedName>
        <fullName evidence="1">Uncharacterized protein</fullName>
    </submittedName>
</protein>